<feature type="region of interest" description="Disordered" evidence="1">
    <location>
        <begin position="114"/>
        <end position="148"/>
    </location>
</feature>
<evidence type="ECO:0008006" key="4">
    <source>
        <dbReference type="Google" id="ProtNLM"/>
    </source>
</evidence>
<evidence type="ECO:0000313" key="3">
    <source>
        <dbReference type="Proteomes" id="UP001205311"/>
    </source>
</evidence>
<reference evidence="2 3" key="1">
    <citation type="submission" date="2022-06" db="EMBL/GenBank/DDBJ databases">
        <title>Genomic Encyclopedia of Archaeal and Bacterial Type Strains, Phase II (KMG-II): from individual species to whole genera.</title>
        <authorList>
            <person name="Goeker M."/>
        </authorList>
    </citation>
    <scope>NUCLEOTIDE SEQUENCE [LARGE SCALE GENOMIC DNA]</scope>
    <source>
        <strain evidence="2 3">DSM 40477</strain>
    </source>
</reference>
<proteinExistence type="predicted"/>
<evidence type="ECO:0000256" key="1">
    <source>
        <dbReference type="SAM" id="MobiDB-lite"/>
    </source>
</evidence>
<dbReference type="Proteomes" id="UP001205311">
    <property type="component" value="Unassembled WGS sequence"/>
</dbReference>
<dbReference type="EMBL" id="JAMTCP010000035">
    <property type="protein sequence ID" value="MCP2261086.1"/>
    <property type="molecule type" value="Genomic_DNA"/>
</dbReference>
<gene>
    <name evidence="2" type="ORF">LX15_004806</name>
</gene>
<name>A0ABT1I009_STRSD</name>
<comment type="caution">
    <text evidence="2">The sequence shown here is derived from an EMBL/GenBank/DDBJ whole genome shotgun (WGS) entry which is preliminary data.</text>
</comment>
<sequence>MTDQPDDFLAFWAEHDDTTRETRRILGVDVTVPHDLPLRFEQRLDQAGAAATEDDLRVLLVDLFGQDVLDRWVDAGITSRQLQVLLAWGIANGSGRRIGFAEAADIVAKAEAAKGKAASRAPAGGSSRTRASAGTGRSSKRTSAASMA</sequence>
<accession>A0ABT1I009</accession>
<organism evidence="2 3">
    <name type="scientific">Streptoalloteichus tenebrarius (strain ATCC 17920 / DSM 40477 / JCM 4838 / CBS 697.72 / NBRC 16177 / NCIMB 11028 / NRRL B-12390 / A12253. 1 / ISP 5477)</name>
    <name type="common">Streptomyces tenebrarius</name>
    <dbReference type="NCBI Taxonomy" id="1933"/>
    <lineage>
        <taxon>Bacteria</taxon>
        <taxon>Bacillati</taxon>
        <taxon>Actinomycetota</taxon>
        <taxon>Actinomycetes</taxon>
        <taxon>Pseudonocardiales</taxon>
        <taxon>Pseudonocardiaceae</taxon>
        <taxon>Streptoalloteichus</taxon>
    </lineage>
</organism>
<protein>
    <recommendedName>
        <fullName evidence="4">Tail assembly chaperone</fullName>
    </recommendedName>
</protein>
<feature type="compositionally biased region" description="Low complexity" evidence="1">
    <location>
        <begin position="114"/>
        <end position="137"/>
    </location>
</feature>
<keyword evidence="3" id="KW-1185">Reference proteome</keyword>
<dbReference type="RefSeq" id="WP_253671924.1">
    <property type="nucleotide sequence ID" value="NZ_JAMTCP010000035.1"/>
</dbReference>
<evidence type="ECO:0000313" key="2">
    <source>
        <dbReference type="EMBL" id="MCP2261086.1"/>
    </source>
</evidence>